<protein>
    <recommendedName>
        <fullName evidence="2">Type II secretion system protein H</fullName>
    </recommendedName>
    <alternativeName>
        <fullName evidence="10">General secretion pathway protein H</fullName>
    </alternativeName>
</protein>
<dbReference type="SUPFAM" id="SSF54523">
    <property type="entry name" value="Pili subunits"/>
    <property type="match status" value="1"/>
</dbReference>
<evidence type="ECO:0000256" key="8">
    <source>
        <dbReference type="ARBA" id="ARBA00023136"/>
    </source>
</evidence>
<feature type="transmembrane region" description="Helical" evidence="11">
    <location>
        <begin position="12"/>
        <end position="37"/>
    </location>
</feature>
<dbReference type="OrthoDB" id="5515392at2"/>
<evidence type="ECO:0000256" key="7">
    <source>
        <dbReference type="ARBA" id="ARBA00022989"/>
    </source>
</evidence>
<dbReference type="EMBL" id="RJVA01000009">
    <property type="protein sequence ID" value="ROR03139.1"/>
    <property type="molecule type" value="Genomic_DNA"/>
</dbReference>
<dbReference type="Pfam" id="PF12019">
    <property type="entry name" value="GspH"/>
    <property type="match status" value="1"/>
</dbReference>
<keyword evidence="3" id="KW-1003">Cell membrane</keyword>
<keyword evidence="7 11" id="KW-1133">Transmembrane helix</keyword>
<keyword evidence="4" id="KW-0488">Methylation</keyword>
<reference evidence="13 14" key="1">
    <citation type="submission" date="2018-11" db="EMBL/GenBank/DDBJ databases">
        <title>Genomic Encyclopedia of Type Strains, Phase IV (KMG-IV): sequencing the most valuable type-strain genomes for metagenomic binning, comparative biology and taxonomic classification.</title>
        <authorList>
            <person name="Goeker M."/>
        </authorList>
    </citation>
    <scope>NUCLEOTIDE SEQUENCE [LARGE SCALE GENOMIC DNA]</scope>
    <source>
        <strain evidence="13 14">DSM 22027</strain>
    </source>
</reference>
<comment type="subcellular location">
    <subcellularLocation>
        <location evidence="1">Cell inner membrane</location>
        <topology evidence="1">Single-pass membrane protein</topology>
    </subcellularLocation>
</comment>
<evidence type="ECO:0000256" key="2">
    <source>
        <dbReference type="ARBA" id="ARBA00021549"/>
    </source>
</evidence>
<accession>A0A3N1VM58</accession>
<keyword evidence="8 11" id="KW-0472">Membrane</keyword>
<dbReference type="GO" id="GO:0015627">
    <property type="term" value="C:type II protein secretion system complex"/>
    <property type="evidence" value="ECO:0007669"/>
    <property type="project" value="InterPro"/>
</dbReference>
<proteinExistence type="inferred from homology"/>
<organism evidence="13 14">
    <name type="scientific">Desulfosoma caldarium</name>
    <dbReference type="NCBI Taxonomy" id="610254"/>
    <lineage>
        <taxon>Bacteria</taxon>
        <taxon>Pseudomonadati</taxon>
        <taxon>Thermodesulfobacteriota</taxon>
        <taxon>Syntrophobacteria</taxon>
        <taxon>Syntrophobacterales</taxon>
        <taxon>Syntrophobacteraceae</taxon>
        <taxon>Desulfosoma</taxon>
    </lineage>
</organism>
<keyword evidence="5" id="KW-0997">Cell inner membrane</keyword>
<evidence type="ECO:0000313" key="14">
    <source>
        <dbReference type="Proteomes" id="UP000276223"/>
    </source>
</evidence>
<dbReference type="GO" id="GO:0015628">
    <property type="term" value="P:protein secretion by the type II secretion system"/>
    <property type="evidence" value="ECO:0007669"/>
    <property type="project" value="InterPro"/>
</dbReference>
<evidence type="ECO:0000256" key="5">
    <source>
        <dbReference type="ARBA" id="ARBA00022519"/>
    </source>
</evidence>
<dbReference type="NCBIfam" id="TIGR02532">
    <property type="entry name" value="IV_pilin_GFxxxE"/>
    <property type="match status" value="1"/>
</dbReference>
<evidence type="ECO:0000256" key="9">
    <source>
        <dbReference type="ARBA" id="ARBA00025772"/>
    </source>
</evidence>
<dbReference type="AlphaFoldDB" id="A0A3N1VM58"/>
<dbReference type="PROSITE" id="PS00409">
    <property type="entry name" value="PROKAR_NTER_METHYL"/>
    <property type="match status" value="1"/>
</dbReference>
<evidence type="ECO:0000256" key="10">
    <source>
        <dbReference type="ARBA" id="ARBA00030775"/>
    </source>
</evidence>
<evidence type="ECO:0000313" key="13">
    <source>
        <dbReference type="EMBL" id="ROR03139.1"/>
    </source>
</evidence>
<evidence type="ECO:0000256" key="4">
    <source>
        <dbReference type="ARBA" id="ARBA00022481"/>
    </source>
</evidence>
<dbReference type="InterPro" id="IPR012902">
    <property type="entry name" value="N_methyl_site"/>
</dbReference>
<evidence type="ECO:0000256" key="6">
    <source>
        <dbReference type="ARBA" id="ARBA00022692"/>
    </source>
</evidence>
<dbReference type="GO" id="GO:0005886">
    <property type="term" value="C:plasma membrane"/>
    <property type="evidence" value="ECO:0007669"/>
    <property type="project" value="UniProtKB-SubCell"/>
</dbReference>
<name>A0A3N1VM58_9BACT</name>
<dbReference type="Proteomes" id="UP000276223">
    <property type="component" value="Unassembled WGS sequence"/>
</dbReference>
<dbReference type="InterPro" id="IPR045584">
    <property type="entry name" value="Pilin-like"/>
</dbReference>
<keyword evidence="6 11" id="KW-0812">Transmembrane</keyword>
<comment type="similarity">
    <text evidence="9">Belongs to the GSP H family.</text>
</comment>
<comment type="caution">
    <text evidence="13">The sequence shown here is derived from an EMBL/GenBank/DDBJ whole genome shotgun (WGS) entry which is preliminary data.</text>
</comment>
<gene>
    <name evidence="13" type="ORF">EDC27_0396</name>
</gene>
<evidence type="ECO:0000256" key="1">
    <source>
        <dbReference type="ARBA" id="ARBA00004377"/>
    </source>
</evidence>
<evidence type="ECO:0000259" key="12">
    <source>
        <dbReference type="Pfam" id="PF12019"/>
    </source>
</evidence>
<dbReference type="RefSeq" id="WP_123288933.1">
    <property type="nucleotide sequence ID" value="NZ_RJVA01000009.1"/>
</dbReference>
<feature type="domain" description="General secretion pathway GspH" evidence="12">
    <location>
        <begin position="51"/>
        <end position="137"/>
    </location>
</feature>
<evidence type="ECO:0000256" key="11">
    <source>
        <dbReference type="SAM" id="Phobius"/>
    </source>
</evidence>
<evidence type="ECO:0000256" key="3">
    <source>
        <dbReference type="ARBA" id="ARBA00022475"/>
    </source>
</evidence>
<sequence length="150" mass="16103">MKSHFKDTGLTLVELLVVLAIVAVSLTLVFTTVGTGLGRKQDRRFVLDLGGVLSKARTQAVSNGQVTAVVFSENDRQCWIAESRDKALGIPEDLEIQARGVLYADDVFYVLFYPDGASSGAELVVARRGTVLGRLRVDSLTGLAMAAEGM</sequence>
<keyword evidence="14" id="KW-1185">Reference proteome</keyword>
<dbReference type="InterPro" id="IPR022346">
    <property type="entry name" value="T2SS_GspH"/>
</dbReference>
<dbReference type="Pfam" id="PF07963">
    <property type="entry name" value="N_methyl"/>
    <property type="match status" value="1"/>
</dbReference>